<feature type="transmembrane region" description="Helical" evidence="8">
    <location>
        <begin position="364"/>
        <end position="384"/>
    </location>
</feature>
<evidence type="ECO:0000256" key="8">
    <source>
        <dbReference type="SAM" id="Phobius"/>
    </source>
</evidence>
<sequence>MASFLKSKKVLIYLSYLVYFVILGFLLRSVFLSGYYYRLNADEVYHSNLVYLMLKGFRPYADFYSTYSPFLQLYLMPVFLLFGATLKAISASRILMIILYLLQICLMFLLVKRVFGKKVALLFVPLYLMDPFMVFVGMQIRPENLMMVFYLLFLLSFSYAYENAKSTKFYFLSGILFALTLLMNLKILPSLIAFAGVFIIYVFKNKLFRQLLIFTNGFCLTFFIFFAYFLLAGYLPDMFQGLFIDPYTLNNSIPNATWLGYFYFQNPVIFGIDGKPLNWIYAWLLPVLAFTGGYAAINNSSDSDGIKKNIMKIILLLSLFLQWVSMLFINSVFIQYYIPLNWFYSVFTAYFIYHLVNRLDETKLLQNVAVGVLLIFFILVYHASVQGNIARSKMSDDPIVKEMNEFWRIVPENAPAFPNIPFRVPIYPVLWGSTFAPYLRDRFTPVYPAIEKNRLAVLTGLTDEFFSNLDTKSQQYILTNYQRDSTNNYIWKRKDLKN</sequence>
<feature type="domain" description="Glycosyltransferase RgtA/B/C/D-like" evidence="9">
    <location>
        <begin position="78"/>
        <end position="226"/>
    </location>
</feature>
<evidence type="ECO:0000256" key="3">
    <source>
        <dbReference type="ARBA" id="ARBA00022676"/>
    </source>
</evidence>
<dbReference type="STRING" id="1802056.A2954_00080"/>
<protein>
    <recommendedName>
        <fullName evidence="9">Glycosyltransferase RgtA/B/C/D-like domain-containing protein</fullName>
    </recommendedName>
</protein>
<organism evidence="10 11">
    <name type="scientific">Candidatus Roizmanbacteria bacterium RIFCSPLOWO2_01_FULL_37_12</name>
    <dbReference type="NCBI Taxonomy" id="1802056"/>
    <lineage>
        <taxon>Bacteria</taxon>
        <taxon>Candidatus Roizmaniibacteriota</taxon>
    </lineage>
</organism>
<dbReference type="GO" id="GO:0005886">
    <property type="term" value="C:plasma membrane"/>
    <property type="evidence" value="ECO:0007669"/>
    <property type="project" value="UniProtKB-SubCell"/>
</dbReference>
<gene>
    <name evidence="10" type="ORF">A2954_00080</name>
</gene>
<dbReference type="PANTHER" id="PTHR33908">
    <property type="entry name" value="MANNOSYLTRANSFERASE YKCB-RELATED"/>
    <property type="match status" value="1"/>
</dbReference>
<feature type="transmembrane region" description="Helical" evidence="8">
    <location>
        <begin position="94"/>
        <end position="113"/>
    </location>
</feature>
<feature type="transmembrane region" description="Helical" evidence="8">
    <location>
        <begin position="173"/>
        <end position="201"/>
    </location>
</feature>
<dbReference type="PANTHER" id="PTHR33908:SF11">
    <property type="entry name" value="MEMBRANE PROTEIN"/>
    <property type="match status" value="1"/>
</dbReference>
<keyword evidence="7 8" id="KW-0472">Membrane</keyword>
<evidence type="ECO:0000256" key="5">
    <source>
        <dbReference type="ARBA" id="ARBA00022692"/>
    </source>
</evidence>
<keyword evidence="5 8" id="KW-0812">Transmembrane</keyword>
<feature type="transmembrane region" description="Helical" evidence="8">
    <location>
        <begin position="63"/>
        <end position="82"/>
    </location>
</feature>
<accession>A0A1F7IBF1</accession>
<feature type="transmembrane region" description="Helical" evidence="8">
    <location>
        <begin position="12"/>
        <end position="37"/>
    </location>
</feature>
<reference evidence="10 11" key="1">
    <citation type="journal article" date="2016" name="Nat. Commun.">
        <title>Thousands of microbial genomes shed light on interconnected biogeochemical processes in an aquifer system.</title>
        <authorList>
            <person name="Anantharaman K."/>
            <person name="Brown C.T."/>
            <person name="Hug L.A."/>
            <person name="Sharon I."/>
            <person name="Castelle C.J."/>
            <person name="Probst A.J."/>
            <person name="Thomas B.C."/>
            <person name="Singh A."/>
            <person name="Wilkins M.J."/>
            <person name="Karaoz U."/>
            <person name="Brodie E.L."/>
            <person name="Williams K.H."/>
            <person name="Hubbard S.S."/>
            <person name="Banfield J.F."/>
        </authorList>
    </citation>
    <scope>NUCLEOTIDE SEQUENCE [LARGE SCALE GENOMIC DNA]</scope>
</reference>
<dbReference type="EMBL" id="MGAG01000020">
    <property type="protein sequence ID" value="OGK40681.1"/>
    <property type="molecule type" value="Genomic_DNA"/>
</dbReference>
<name>A0A1F7IBF1_9BACT</name>
<dbReference type="Proteomes" id="UP000177698">
    <property type="component" value="Unassembled WGS sequence"/>
</dbReference>
<evidence type="ECO:0000256" key="4">
    <source>
        <dbReference type="ARBA" id="ARBA00022679"/>
    </source>
</evidence>
<dbReference type="InterPro" id="IPR050297">
    <property type="entry name" value="LipidA_mod_glycosyltrf_83"/>
</dbReference>
<feature type="transmembrane region" description="Helical" evidence="8">
    <location>
        <begin position="119"/>
        <end position="138"/>
    </location>
</feature>
<keyword evidence="6 8" id="KW-1133">Transmembrane helix</keyword>
<feature type="transmembrane region" description="Helical" evidence="8">
    <location>
        <begin position="334"/>
        <end position="352"/>
    </location>
</feature>
<comment type="subcellular location">
    <subcellularLocation>
        <location evidence="1">Cell membrane</location>
        <topology evidence="1">Multi-pass membrane protein</topology>
    </subcellularLocation>
</comment>
<feature type="transmembrane region" description="Helical" evidence="8">
    <location>
        <begin position="309"/>
        <end position="328"/>
    </location>
</feature>
<dbReference type="InterPro" id="IPR038731">
    <property type="entry name" value="RgtA/B/C-like"/>
</dbReference>
<evidence type="ECO:0000313" key="10">
    <source>
        <dbReference type="EMBL" id="OGK40681.1"/>
    </source>
</evidence>
<evidence type="ECO:0000259" key="9">
    <source>
        <dbReference type="Pfam" id="PF13231"/>
    </source>
</evidence>
<evidence type="ECO:0000313" key="11">
    <source>
        <dbReference type="Proteomes" id="UP000177698"/>
    </source>
</evidence>
<evidence type="ECO:0000256" key="1">
    <source>
        <dbReference type="ARBA" id="ARBA00004651"/>
    </source>
</evidence>
<evidence type="ECO:0000256" key="7">
    <source>
        <dbReference type="ARBA" id="ARBA00023136"/>
    </source>
</evidence>
<keyword evidence="3" id="KW-0328">Glycosyltransferase</keyword>
<keyword evidence="2" id="KW-1003">Cell membrane</keyword>
<dbReference type="Pfam" id="PF13231">
    <property type="entry name" value="PMT_2"/>
    <property type="match status" value="1"/>
</dbReference>
<comment type="caution">
    <text evidence="10">The sequence shown here is derived from an EMBL/GenBank/DDBJ whole genome shotgun (WGS) entry which is preliminary data.</text>
</comment>
<dbReference type="AlphaFoldDB" id="A0A1F7IBF1"/>
<dbReference type="GO" id="GO:0016763">
    <property type="term" value="F:pentosyltransferase activity"/>
    <property type="evidence" value="ECO:0007669"/>
    <property type="project" value="TreeGrafter"/>
</dbReference>
<evidence type="ECO:0000256" key="2">
    <source>
        <dbReference type="ARBA" id="ARBA00022475"/>
    </source>
</evidence>
<dbReference type="GO" id="GO:0009103">
    <property type="term" value="P:lipopolysaccharide biosynthetic process"/>
    <property type="evidence" value="ECO:0007669"/>
    <property type="project" value="UniProtKB-ARBA"/>
</dbReference>
<evidence type="ECO:0000256" key="6">
    <source>
        <dbReference type="ARBA" id="ARBA00022989"/>
    </source>
</evidence>
<feature type="transmembrane region" description="Helical" evidence="8">
    <location>
        <begin position="280"/>
        <end position="297"/>
    </location>
</feature>
<proteinExistence type="predicted"/>
<feature type="transmembrane region" description="Helical" evidence="8">
    <location>
        <begin position="213"/>
        <end position="235"/>
    </location>
</feature>
<feature type="transmembrane region" description="Helical" evidence="8">
    <location>
        <begin position="145"/>
        <end position="161"/>
    </location>
</feature>
<keyword evidence="4" id="KW-0808">Transferase</keyword>